<dbReference type="Proteomes" id="UP000237921">
    <property type="component" value="Chromosome"/>
</dbReference>
<gene>
    <name evidence="1" type="ORF">AL533_04575</name>
</gene>
<dbReference type="SUPFAM" id="SSF160631">
    <property type="entry name" value="SMI1/KNR4-like"/>
    <property type="match status" value="1"/>
</dbReference>
<evidence type="ECO:0008006" key="3">
    <source>
        <dbReference type="Google" id="ProtNLM"/>
    </source>
</evidence>
<accession>A0A2L1VEP6</accession>
<evidence type="ECO:0000313" key="2">
    <source>
        <dbReference type="Proteomes" id="UP000237921"/>
    </source>
</evidence>
<proteinExistence type="predicted"/>
<organism evidence="1 2">
    <name type="scientific">Acinetobacter nosocomialis</name>
    <dbReference type="NCBI Taxonomy" id="106654"/>
    <lineage>
        <taxon>Bacteria</taxon>
        <taxon>Pseudomonadati</taxon>
        <taxon>Pseudomonadota</taxon>
        <taxon>Gammaproteobacteria</taxon>
        <taxon>Moraxellales</taxon>
        <taxon>Moraxellaceae</taxon>
        <taxon>Acinetobacter</taxon>
        <taxon>Acinetobacter calcoaceticus/baumannii complex</taxon>
    </lineage>
</organism>
<protein>
    <recommendedName>
        <fullName evidence="3">SMI1/KNR4 family protein</fullName>
    </recommendedName>
</protein>
<dbReference type="AlphaFoldDB" id="A0A2L1VEP6"/>
<dbReference type="InterPro" id="IPR037883">
    <property type="entry name" value="Knr4/Smi1-like_sf"/>
</dbReference>
<dbReference type="EMBL" id="CP014019">
    <property type="protein sequence ID" value="AVF43712.1"/>
    <property type="molecule type" value="Genomic_DNA"/>
</dbReference>
<evidence type="ECO:0000313" key="1">
    <source>
        <dbReference type="EMBL" id="AVF43712.1"/>
    </source>
</evidence>
<name>A0A2L1VEP6_ACINO</name>
<sequence length="117" mass="13455">MEVNNFKPYSSNILPTGFKYPAKYLALSSDISLLNLIPNFQWWFIDADSEAGELAYELRKKNGLNLIPFAQLFDWAAFFDGDDLTGNPMVYVFDLGDMPHHVTFKNFSEWLENASTF</sequence>
<reference evidence="2" key="1">
    <citation type="submission" date="2017-12" db="EMBL/GenBank/DDBJ databases">
        <title>FDA dAtabase for Regulatory Grade micrObial Sequences (FDA-ARGOS): Supporting development and validation of Infectious Disease Dx tests.</title>
        <authorList>
            <person name="Hoffmann M."/>
            <person name="Allard M."/>
            <person name="Evans P."/>
            <person name="Brown E."/>
            <person name="Tallon L."/>
            <person name="Sadzewicz L."/>
            <person name="Sengamalay N."/>
            <person name="Ott S."/>
            <person name="Godinez A."/>
            <person name="Nagaraj S."/>
            <person name="Vavikolanu K."/>
            <person name="Aluvathingal J."/>
            <person name="Nadendla S."/>
            <person name="Sichtig H."/>
        </authorList>
    </citation>
    <scope>NUCLEOTIDE SEQUENCE [LARGE SCALE GENOMIC DNA]</scope>
    <source>
        <strain evidence="2">FDAARGOS_129</strain>
    </source>
</reference>
<dbReference type="RefSeq" id="WP_075431423.1">
    <property type="nucleotide sequence ID" value="NZ_BKRJ01000001.1"/>
</dbReference>